<dbReference type="InterPro" id="IPR018865">
    <property type="entry name" value="STK19-like"/>
</dbReference>
<dbReference type="Pfam" id="PF10494">
    <property type="entry name" value="Stk19"/>
    <property type="match status" value="1"/>
</dbReference>
<proteinExistence type="inferred from homology"/>
<dbReference type="PANTHER" id="PTHR15243:SF0">
    <property type="entry name" value="SERINE_THREONINE-PROTEIN KINASE 19"/>
    <property type="match status" value="1"/>
</dbReference>
<evidence type="ECO:0000256" key="1">
    <source>
        <dbReference type="ARBA" id="ARBA00093458"/>
    </source>
</evidence>
<comment type="similarity">
    <text evidence="1">Belongs to the STK19 family.</text>
</comment>
<keyword evidence="4" id="KW-1185">Reference proteome</keyword>
<feature type="region of interest" description="Disordered" evidence="2">
    <location>
        <begin position="1"/>
        <end position="73"/>
    </location>
</feature>
<dbReference type="PhylomeDB" id="A0A0D2X0L2"/>
<name>A0A0D2X0L2_CAPO3</name>
<dbReference type="eggNOG" id="ENOG502RDW5">
    <property type="taxonomic scope" value="Eukaryota"/>
</dbReference>
<gene>
    <name evidence="3" type="ORF">CAOG_000764</name>
</gene>
<evidence type="ECO:0000256" key="2">
    <source>
        <dbReference type="SAM" id="MobiDB-lite"/>
    </source>
</evidence>
<dbReference type="InParanoid" id="A0A0D2X0L2"/>
<dbReference type="AlphaFoldDB" id="A0A0D2X0L2"/>
<dbReference type="PANTHER" id="PTHR15243">
    <property type="entry name" value="SERINE/THREONINE-PROTEIN KINASE 19"/>
    <property type="match status" value="1"/>
</dbReference>
<dbReference type="OrthoDB" id="10261701at2759"/>
<evidence type="ECO:0000313" key="4">
    <source>
        <dbReference type="Proteomes" id="UP000008743"/>
    </source>
</evidence>
<feature type="compositionally biased region" description="Basic and acidic residues" evidence="2">
    <location>
        <begin position="9"/>
        <end position="21"/>
    </location>
</feature>
<protein>
    <submittedName>
        <fullName evidence="3">Uncharacterized protein</fullName>
    </submittedName>
</protein>
<dbReference type="GO" id="GO:0046579">
    <property type="term" value="P:positive regulation of Ras protein signal transduction"/>
    <property type="evidence" value="ECO:0007669"/>
    <property type="project" value="TreeGrafter"/>
</dbReference>
<dbReference type="EMBL" id="KE346360">
    <property type="protein sequence ID" value="KJE89254.1"/>
    <property type="molecule type" value="Genomic_DNA"/>
</dbReference>
<feature type="compositionally biased region" description="Low complexity" evidence="2">
    <location>
        <begin position="40"/>
        <end position="55"/>
    </location>
</feature>
<evidence type="ECO:0000313" key="3">
    <source>
        <dbReference type="EMBL" id="KJE89254.1"/>
    </source>
</evidence>
<dbReference type="Proteomes" id="UP000008743">
    <property type="component" value="Unassembled WGS sequence"/>
</dbReference>
<dbReference type="STRING" id="595528.A0A0D2X0L2"/>
<reference evidence="4" key="1">
    <citation type="submission" date="2011-02" db="EMBL/GenBank/DDBJ databases">
        <title>The Genome Sequence of Capsaspora owczarzaki ATCC 30864.</title>
        <authorList>
            <person name="Russ C."/>
            <person name="Cuomo C."/>
            <person name="Burger G."/>
            <person name="Gray M.W."/>
            <person name="Holland P.W.H."/>
            <person name="King N."/>
            <person name="Lang F.B.F."/>
            <person name="Roger A.J."/>
            <person name="Ruiz-Trillo I."/>
            <person name="Young S.K."/>
            <person name="Zeng Q."/>
            <person name="Gargeya S."/>
            <person name="Alvarado L."/>
            <person name="Berlin A."/>
            <person name="Chapman S.B."/>
            <person name="Chen Z."/>
            <person name="Freedman E."/>
            <person name="Gellesch M."/>
            <person name="Goldberg J."/>
            <person name="Griggs A."/>
            <person name="Gujja S."/>
            <person name="Heilman E."/>
            <person name="Heiman D."/>
            <person name="Howarth C."/>
            <person name="Mehta T."/>
            <person name="Neiman D."/>
            <person name="Pearson M."/>
            <person name="Roberts A."/>
            <person name="Saif S."/>
            <person name="Shea T."/>
            <person name="Shenoy N."/>
            <person name="Sisk P."/>
            <person name="Stolte C."/>
            <person name="Sykes S."/>
            <person name="White J."/>
            <person name="Yandava C."/>
            <person name="Haas B."/>
            <person name="Nusbaum C."/>
            <person name="Birren B."/>
        </authorList>
    </citation>
    <scope>NUCLEOTIDE SEQUENCE</scope>
    <source>
        <strain evidence="4">ATCC 30864</strain>
    </source>
</reference>
<organism evidence="3 4">
    <name type="scientific">Capsaspora owczarzaki (strain ATCC 30864)</name>
    <dbReference type="NCBI Taxonomy" id="595528"/>
    <lineage>
        <taxon>Eukaryota</taxon>
        <taxon>Filasterea</taxon>
        <taxon>Capsaspora</taxon>
    </lineage>
</organism>
<sequence length="366" mass="39935">MPPTRRRHDAVESDPTRDERAPSPTDHTTTSKRIRLETRAATGQPSSTTTAAPSSDQGAADHASDQEEELDDALQESDALMAASAPPSDVLAAIMYARNLLVAPPVETAHGSASGSSSFTPFAITQRPGAKTAARLASILHSRAQKSSALFPPLALMHQLYAVVDDRTSVDRELMQLKQRNVVRLFRLDVASEDTAIMVFADFVEHVQSVKTPTNEKALESFVTSLLPAVNEMSVTTQQLNSSGIDEAGIGLLMNAGLLTMRSVGSFWFAIPRVGVFNIQLARGRAELLRIVRKAKYKEASEQSLYARVLTKCDVSARFIVLDLIGSDRFERQVQLFESLDDSMLCSSGFRVSTSMTAFSGYFFML</sequence>
<accession>A0A0D2X0L2</accession>